<reference evidence="4" key="1">
    <citation type="submission" date="2025-08" db="UniProtKB">
        <authorList>
            <consortium name="RefSeq"/>
        </authorList>
    </citation>
    <scope>IDENTIFICATION</scope>
    <source>
        <tissue evidence="4">Gonad</tissue>
    </source>
</reference>
<dbReference type="PANTHER" id="PTHR13151:SF2">
    <property type="entry name" value="COREPRESSOR INTERACTING WITH RBPJ 1"/>
    <property type="match status" value="1"/>
</dbReference>
<feature type="domain" description="CBF1-interacting co-repressor CIR N-terminal" evidence="2">
    <location>
        <begin position="13"/>
        <end position="49"/>
    </location>
</feature>
<evidence type="ECO:0000259" key="2">
    <source>
        <dbReference type="SMART" id="SM01083"/>
    </source>
</evidence>
<feature type="compositionally biased region" description="Basic and acidic residues" evidence="1">
    <location>
        <begin position="393"/>
        <end position="439"/>
    </location>
</feature>
<feature type="compositionally biased region" description="Low complexity" evidence="1">
    <location>
        <begin position="281"/>
        <end position="292"/>
    </location>
</feature>
<dbReference type="Pfam" id="PF10197">
    <property type="entry name" value="Cir_N"/>
    <property type="match status" value="1"/>
</dbReference>
<dbReference type="Proteomes" id="UP000515135">
    <property type="component" value="Unplaced"/>
</dbReference>
<dbReference type="InterPro" id="IPR040014">
    <property type="entry name" value="CIR1"/>
</dbReference>
<dbReference type="GO" id="GO:0005634">
    <property type="term" value="C:nucleus"/>
    <property type="evidence" value="ECO:0007669"/>
    <property type="project" value="TreeGrafter"/>
</dbReference>
<accession>A0A6P4ZYX1</accession>
<dbReference type="PANTHER" id="PTHR13151">
    <property type="entry name" value="CBF1 INTERACTING COREPRESSOR CIR"/>
    <property type="match status" value="1"/>
</dbReference>
<dbReference type="OrthoDB" id="6253837at2759"/>
<protein>
    <submittedName>
        <fullName evidence="4">Corepressor interacting with RBPJ 1-like</fullName>
    </submittedName>
</protein>
<dbReference type="GeneID" id="109478806"/>
<sequence>MGKSFANFMCKKDFHPASKANIKRVWMAQQKVEHEKLKQDELASQYHKEQEMFEHRGLLAEDKQKHELSFMYVAPSGAEKGDNFISYFILIKNLYAKNDPNIRDQPFGIPVRNVRCIKCHKWGHVNTDRECPLFNMSGLAHSKSDDPDQPTVSTSDLLVGMRSEGLMLKDSVWGRKNDPKAANQQMVVSDEEEDPEVEFLKSLTTKQKKKLLKKLDKLEKKEKRQKAGKKQKKKDKKKHKRRKDSSSSDTSSESDSEEEQKRKKHKKTKRKHKKRKEDSSSSDSSSSGSSSDSDSEEDSAKKHRHKRKKSRDDSQVKKRRVDNLEREGLAGRPVKIEKHDDDSYARSRYSESKGNPDSSRKWDSYEKGNEDRNDHGDKHNADRAYYGRQGSDVYDRDGDDKHSYGRRDREDRKDGKGRYERETKDRRDKYERDGVDHRQNSKGGHGIRDEQHRDSRDRDDRKDSKGRHEREDRDKYDRREKGSRDGQHSKDRDSRGGRDSKERQDSSNRGDYHRRERNDNWGSSDKDRLYDSHDNHKDRSNDKHRSHGHDSRRDRR</sequence>
<feature type="region of interest" description="Disordered" evidence="1">
    <location>
        <begin position="215"/>
        <end position="556"/>
    </location>
</feature>
<name>A0A6P4ZYX1_BRABE</name>
<dbReference type="GO" id="GO:0003714">
    <property type="term" value="F:transcription corepressor activity"/>
    <property type="evidence" value="ECO:0007669"/>
    <property type="project" value="InterPro"/>
</dbReference>
<dbReference type="RefSeq" id="XP_019636167.1">
    <property type="nucleotide sequence ID" value="XM_019780608.1"/>
</dbReference>
<dbReference type="AlphaFoldDB" id="A0A6P4ZYX1"/>
<proteinExistence type="predicted"/>
<dbReference type="SMART" id="SM01083">
    <property type="entry name" value="Cir_N"/>
    <property type="match status" value="1"/>
</dbReference>
<keyword evidence="3" id="KW-1185">Reference proteome</keyword>
<feature type="compositionally biased region" description="Basic residues" evidence="1">
    <location>
        <begin position="262"/>
        <end position="275"/>
    </location>
</feature>
<feature type="compositionally biased region" description="Basic residues" evidence="1">
    <location>
        <begin position="223"/>
        <end position="243"/>
    </location>
</feature>
<dbReference type="KEGG" id="bbel:109478806"/>
<evidence type="ECO:0000313" key="4">
    <source>
        <dbReference type="RefSeq" id="XP_019636167.1"/>
    </source>
</evidence>
<evidence type="ECO:0000313" key="3">
    <source>
        <dbReference type="Proteomes" id="UP000515135"/>
    </source>
</evidence>
<feature type="compositionally biased region" description="Basic and acidic residues" evidence="1">
    <location>
        <begin position="446"/>
        <end position="556"/>
    </location>
</feature>
<dbReference type="InterPro" id="IPR019339">
    <property type="entry name" value="CIR_N_dom"/>
</dbReference>
<gene>
    <name evidence="4" type="primary">LOC109478806</name>
</gene>
<organism evidence="3 4">
    <name type="scientific">Branchiostoma belcheri</name>
    <name type="common">Amphioxus</name>
    <dbReference type="NCBI Taxonomy" id="7741"/>
    <lineage>
        <taxon>Eukaryota</taxon>
        <taxon>Metazoa</taxon>
        <taxon>Chordata</taxon>
        <taxon>Cephalochordata</taxon>
        <taxon>Leptocardii</taxon>
        <taxon>Amphioxiformes</taxon>
        <taxon>Branchiostomatidae</taxon>
        <taxon>Branchiostoma</taxon>
    </lineage>
</organism>
<feature type="compositionally biased region" description="Basic and acidic residues" evidence="1">
    <location>
        <begin position="358"/>
        <end position="382"/>
    </location>
</feature>
<feature type="region of interest" description="Disordered" evidence="1">
    <location>
        <begin position="170"/>
        <end position="195"/>
    </location>
</feature>
<evidence type="ECO:0000256" key="1">
    <source>
        <dbReference type="SAM" id="MobiDB-lite"/>
    </source>
</evidence>
<feature type="compositionally biased region" description="Basic and acidic residues" evidence="1">
    <location>
        <begin position="310"/>
        <end position="351"/>
    </location>
</feature>